<dbReference type="OrthoDB" id="9777847at2"/>
<evidence type="ECO:0000256" key="1">
    <source>
        <dbReference type="ARBA" id="ARBA00022722"/>
    </source>
</evidence>
<evidence type="ECO:0000313" key="9">
    <source>
        <dbReference type="EMBL" id="RXW31195.1"/>
    </source>
</evidence>
<keyword evidence="1 8" id="KW-0540">Nuclease</keyword>
<dbReference type="Gene3D" id="1.20.120.920">
    <property type="entry name" value="CRISPR-associated endonuclease Cas1, C-terminal domain"/>
    <property type="match status" value="1"/>
</dbReference>
<evidence type="ECO:0000256" key="3">
    <source>
        <dbReference type="ARBA" id="ARBA00022759"/>
    </source>
</evidence>
<dbReference type="HAMAP" id="MF_01470">
    <property type="entry name" value="Cas1"/>
    <property type="match status" value="1"/>
</dbReference>
<comment type="subunit">
    <text evidence="8">Homodimer, forms a heterotetramer with a Cas2 homodimer.</text>
</comment>
<evidence type="ECO:0000256" key="2">
    <source>
        <dbReference type="ARBA" id="ARBA00022723"/>
    </source>
</evidence>
<dbReference type="InterPro" id="IPR033641">
    <property type="entry name" value="Cas1_I-E"/>
</dbReference>
<dbReference type="GO" id="GO:0043571">
    <property type="term" value="P:maintenance of CRISPR repeat elements"/>
    <property type="evidence" value="ECO:0007669"/>
    <property type="project" value="UniProtKB-UniRule"/>
</dbReference>
<name>A0A4Q2EH76_9ACTN</name>
<dbReference type="GO" id="GO:0004520">
    <property type="term" value="F:DNA endonuclease activity"/>
    <property type="evidence" value="ECO:0007669"/>
    <property type="project" value="InterPro"/>
</dbReference>
<proteinExistence type="inferred from homology"/>
<keyword evidence="3 8" id="KW-0255">Endonuclease</keyword>
<dbReference type="GO" id="GO:0051607">
    <property type="term" value="P:defense response to virus"/>
    <property type="evidence" value="ECO:0007669"/>
    <property type="project" value="UniProtKB-UniRule"/>
</dbReference>
<comment type="similarity">
    <text evidence="8">Belongs to the CRISPR-associated endonuclease Cas1 family.</text>
</comment>
<reference evidence="9 10" key="1">
    <citation type="submission" date="2018-01" db="EMBL/GenBank/DDBJ databases">
        <title>Lactibacter flavus gen. nov., sp. nov., a novel bacterium of the family Propionibacteriaceae isolated from raw milk and dairy products.</title>
        <authorList>
            <person name="Wenning M."/>
            <person name="Breitenwieser F."/>
            <person name="Huptas C."/>
            <person name="von Neubeck M."/>
            <person name="Busse H.-J."/>
            <person name="Scherer S."/>
        </authorList>
    </citation>
    <scope>NUCLEOTIDE SEQUENCE [LARGE SCALE GENOMIC DNA]</scope>
    <source>
        <strain evidence="9 10">VG341</strain>
    </source>
</reference>
<comment type="function">
    <text evidence="8">CRISPR (clustered regularly interspaced short palindromic repeat), is an adaptive immune system that provides protection against mobile genetic elements (viruses, transposable elements and conjugative plasmids). CRISPR clusters contain spacers, sequences complementary to antecedent mobile elements, and target invading nucleic acids. CRISPR clusters are transcribed and processed into CRISPR RNA (crRNA). Acts as a dsDNA endonuclease. Involved in the integration of spacer DNA into the CRISPR cassette.</text>
</comment>
<comment type="cofactor">
    <cofactor evidence="8">
        <name>Mg(2+)</name>
        <dbReference type="ChEBI" id="CHEBI:18420"/>
    </cofactor>
    <cofactor evidence="8">
        <name>Mn(2+)</name>
        <dbReference type="ChEBI" id="CHEBI:29035"/>
    </cofactor>
</comment>
<evidence type="ECO:0000256" key="7">
    <source>
        <dbReference type="ARBA" id="ARBA00023125"/>
    </source>
</evidence>
<dbReference type="Proteomes" id="UP000290624">
    <property type="component" value="Unassembled WGS sequence"/>
</dbReference>
<feature type="binding site" evidence="8">
    <location>
        <position position="147"/>
    </location>
    <ligand>
        <name>Mn(2+)</name>
        <dbReference type="ChEBI" id="CHEBI:29035"/>
    </ligand>
</feature>
<dbReference type="GO" id="GO:0046872">
    <property type="term" value="F:metal ion binding"/>
    <property type="evidence" value="ECO:0007669"/>
    <property type="project" value="UniProtKB-UniRule"/>
</dbReference>
<dbReference type="AlphaFoldDB" id="A0A4Q2EH76"/>
<keyword evidence="5 8" id="KW-0460">Magnesium</keyword>
<keyword evidence="6 8" id="KW-0051">Antiviral defense</keyword>
<feature type="binding site" evidence="8">
    <location>
        <position position="227"/>
    </location>
    <ligand>
        <name>Mn(2+)</name>
        <dbReference type="ChEBI" id="CHEBI:29035"/>
    </ligand>
</feature>
<dbReference type="NCBIfam" id="TIGR03638">
    <property type="entry name" value="cas1_ECOLI"/>
    <property type="match status" value="1"/>
</dbReference>
<keyword evidence="2 8" id="KW-0479">Metal-binding</keyword>
<dbReference type="RefSeq" id="WP_129459759.1">
    <property type="nucleotide sequence ID" value="NZ_PPCV01000012.1"/>
</dbReference>
<keyword evidence="7 8" id="KW-0238">DNA-binding</keyword>
<dbReference type="CDD" id="cd09719">
    <property type="entry name" value="Cas1_I-E"/>
    <property type="match status" value="1"/>
</dbReference>
<dbReference type="InterPro" id="IPR042211">
    <property type="entry name" value="CRISPR-assoc_Cas1_N"/>
</dbReference>
<dbReference type="InterPro" id="IPR050646">
    <property type="entry name" value="Cas1"/>
</dbReference>
<keyword evidence="8" id="KW-0464">Manganese</keyword>
<dbReference type="Gene3D" id="3.100.10.20">
    <property type="entry name" value="CRISPR-associated endonuclease Cas1, N-terminal domain"/>
    <property type="match status" value="1"/>
</dbReference>
<gene>
    <name evidence="9" type="primary">cas1e</name>
    <name evidence="8" type="synonym">cas1</name>
    <name evidence="9" type="ORF">C1706_13515</name>
</gene>
<keyword evidence="10" id="KW-1185">Reference proteome</keyword>
<dbReference type="InterPro" id="IPR019851">
    <property type="entry name" value="CRISPR-assoc_Cas1_ECOLI"/>
</dbReference>
<sequence>MKPIPGTPPAQVGQLARVTDRVTFLYVEHGIVHRDSNAITVRDERGTIHIPAATVASLLLGPGKTISHQAMMLLADSGTSSVWVGEEGVRYYAHGRGLSRSSRLLEAQAELVTNRVSRLRVARRMYEMRFAGEDTEGMTMQQLRGREGARVRRIYRETAEEYGVTWSSRKYQPDDFSGGDDLNQALSAATSCLYGVVHAVVVALGCSPGLGFVHTGHDRSFVYDVADLYKMEMAVPVAFGVAANPGDDLPAEVRRAMRDAIHEGHLLTRCTRDIHALLGSDGDHDEDFDVDVIHLWDYRGALAAGTNYAEDVW</sequence>
<dbReference type="InterPro" id="IPR042206">
    <property type="entry name" value="CRISPR-assoc_Cas1_C"/>
</dbReference>
<evidence type="ECO:0000256" key="8">
    <source>
        <dbReference type="HAMAP-Rule" id="MF_01470"/>
    </source>
</evidence>
<evidence type="ECO:0000256" key="6">
    <source>
        <dbReference type="ARBA" id="ARBA00023118"/>
    </source>
</evidence>
<dbReference type="GO" id="GO:0003677">
    <property type="term" value="F:DNA binding"/>
    <property type="evidence" value="ECO:0007669"/>
    <property type="project" value="UniProtKB-KW"/>
</dbReference>
<dbReference type="InterPro" id="IPR002729">
    <property type="entry name" value="CRISPR-assoc_Cas1"/>
</dbReference>
<evidence type="ECO:0000256" key="4">
    <source>
        <dbReference type="ARBA" id="ARBA00022801"/>
    </source>
</evidence>
<dbReference type="EC" id="3.1.-.-" evidence="8"/>
<evidence type="ECO:0000256" key="5">
    <source>
        <dbReference type="ARBA" id="ARBA00022842"/>
    </source>
</evidence>
<organism evidence="9 10">
    <name type="scientific">Propioniciclava flava</name>
    <dbReference type="NCBI Taxonomy" id="2072026"/>
    <lineage>
        <taxon>Bacteria</taxon>
        <taxon>Bacillati</taxon>
        <taxon>Actinomycetota</taxon>
        <taxon>Actinomycetes</taxon>
        <taxon>Propionibacteriales</taxon>
        <taxon>Propionibacteriaceae</taxon>
        <taxon>Propioniciclava</taxon>
    </lineage>
</organism>
<dbReference type="EMBL" id="PPCV01000012">
    <property type="protein sequence ID" value="RXW31195.1"/>
    <property type="molecule type" value="Genomic_DNA"/>
</dbReference>
<feature type="binding site" evidence="8">
    <location>
        <position position="214"/>
    </location>
    <ligand>
        <name>Mn(2+)</name>
        <dbReference type="ChEBI" id="CHEBI:29035"/>
    </ligand>
</feature>
<comment type="caution">
    <text evidence="9">The sequence shown here is derived from an EMBL/GenBank/DDBJ whole genome shotgun (WGS) entry which is preliminary data.</text>
</comment>
<dbReference type="PANTHER" id="PTHR34353:SF3">
    <property type="entry name" value="CRISPR-ASSOCIATED ENDONUCLEASE CAS1"/>
    <property type="match status" value="1"/>
</dbReference>
<keyword evidence="4 8" id="KW-0378">Hydrolase</keyword>
<dbReference type="GO" id="GO:0016787">
    <property type="term" value="F:hydrolase activity"/>
    <property type="evidence" value="ECO:0007669"/>
    <property type="project" value="UniProtKB-KW"/>
</dbReference>
<protein>
    <recommendedName>
        <fullName evidence="8">CRISPR-associated endonuclease Cas1</fullName>
        <ecNumber evidence="8">3.1.-.-</ecNumber>
    </recommendedName>
</protein>
<dbReference type="Pfam" id="PF01867">
    <property type="entry name" value="Cas_Cas1"/>
    <property type="match status" value="2"/>
</dbReference>
<dbReference type="PANTHER" id="PTHR34353">
    <property type="entry name" value="CRISPR-ASSOCIATED ENDONUCLEASE CAS1 1"/>
    <property type="match status" value="1"/>
</dbReference>
<accession>A0A4Q2EH76</accession>
<evidence type="ECO:0000313" key="10">
    <source>
        <dbReference type="Proteomes" id="UP000290624"/>
    </source>
</evidence>